<evidence type="ECO:0000313" key="6">
    <source>
        <dbReference type="Proteomes" id="UP000190675"/>
    </source>
</evidence>
<name>A0A1M5MKJ9_9BRAD</name>
<dbReference type="SMART" id="SM00862">
    <property type="entry name" value="Trans_reg_C"/>
    <property type="match status" value="1"/>
</dbReference>
<dbReference type="InterPro" id="IPR006311">
    <property type="entry name" value="TAT_signal"/>
</dbReference>
<dbReference type="SUPFAM" id="SSF46894">
    <property type="entry name" value="C-terminal effector domain of the bipartite response regulators"/>
    <property type="match status" value="1"/>
</dbReference>
<dbReference type="GO" id="GO:0000160">
    <property type="term" value="P:phosphorelay signal transduction system"/>
    <property type="evidence" value="ECO:0007669"/>
    <property type="project" value="InterPro"/>
</dbReference>
<evidence type="ECO:0000256" key="1">
    <source>
        <dbReference type="ARBA" id="ARBA00023125"/>
    </source>
</evidence>
<dbReference type="Proteomes" id="UP000190675">
    <property type="component" value="Chromosome I"/>
</dbReference>
<gene>
    <name evidence="5" type="ORF">SAMN05444169_4086</name>
</gene>
<organism evidence="5 6">
    <name type="scientific">Bradyrhizobium erythrophlei</name>
    <dbReference type="NCBI Taxonomy" id="1437360"/>
    <lineage>
        <taxon>Bacteria</taxon>
        <taxon>Pseudomonadati</taxon>
        <taxon>Pseudomonadota</taxon>
        <taxon>Alphaproteobacteria</taxon>
        <taxon>Hyphomicrobiales</taxon>
        <taxon>Nitrobacteraceae</taxon>
        <taxon>Bradyrhizobium</taxon>
    </lineage>
</organism>
<dbReference type="PROSITE" id="PS51755">
    <property type="entry name" value="OMPR_PHOB"/>
    <property type="match status" value="1"/>
</dbReference>
<dbReference type="InterPro" id="IPR001867">
    <property type="entry name" value="OmpR/PhoB-type_DNA-bd"/>
</dbReference>
<dbReference type="InterPro" id="IPR036388">
    <property type="entry name" value="WH-like_DNA-bd_sf"/>
</dbReference>
<dbReference type="AlphaFoldDB" id="A0A1M5MKJ9"/>
<dbReference type="GO" id="GO:0003677">
    <property type="term" value="F:DNA binding"/>
    <property type="evidence" value="ECO:0007669"/>
    <property type="project" value="UniProtKB-UniRule"/>
</dbReference>
<reference evidence="5 6" key="1">
    <citation type="submission" date="2016-11" db="EMBL/GenBank/DDBJ databases">
        <authorList>
            <person name="Jaros S."/>
            <person name="Januszkiewicz K."/>
            <person name="Wedrychowicz H."/>
        </authorList>
    </citation>
    <scope>NUCLEOTIDE SEQUENCE [LARGE SCALE GENOMIC DNA]</scope>
    <source>
        <strain evidence="5 6">GAS242</strain>
    </source>
</reference>
<feature type="region of interest" description="Disordered" evidence="3">
    <location>
        <begin position="120"/>
        <end position="214"/>
    </location>
</feature>
<dbReference type="CDD" id="cd00383">
    <property type="entry name" value="trans_reg_C"/>
    <property type="match status" value="1"/>
</dbReference>
<dbReference type="PROSITE" id="PS51318">
    <property type="entry name" value="TAT"/>
    <property type="match status" value="1"/>
</dbReference>
<proteinExistence type="predicted"/>
<dbReference type="Pfam" id="PF00486">
    <property type="entry name" value="Trans_reg_C"/>
    <property type="match status" value="1"/>
</dbReference>
<feature type="DNA-binding region" description="OmpR/PhoB-type" evidence="2">
    <location>
        <begin position="44"/>
        <end position="143"/>
    </location>
</feature>
<accession>A0A1M5MKJ9</accession>
<evidence type="ECO:0000313" key="5">
    <source>
        <dbReference type="EMBL" id="SHG77900.1"/>
    </source>
</evidence>
<feature type="compositionally biased region" description="Basic residues" evidence="3">
    <location>
        <begin position="142"/>
        <end position="151"/>
    </location>
</feature>
<evidence type="ECO:0000259" key="4">
    <source>
        <dbReference type="PROSITE" id="PS51755"/>
    </source>
</evidence>
<evidence type="ECO:0000256" key="3">
    <source>
        <dbReference type="SAM" id="MobiDB-lite"/>
    </source>
</evidence>
<protein>
    <submittedName>
        <fullName evidence="5">Transcriptional regulatory protein, C terminal</fullName>
    </submittedName>
</protein>
<evidence type="ECO:0000256" key="2">
    <source>
        <dbReference type="PROSITE-ProRule" id="PRU01091"/>
    </source>
</evidence>
<sequence>MTLERPMFPPVDPTRRRFLSVAAGGAVATAASTTTQAIGTPDTPDLLRVGSLELDLTNRIARRGDRSLDLLPREFCLLEYMMRRHGQILTRAMLFQEVWHYKFVPETNLVDAHLGKLRRKVDGPNEAPRSAISAEPGSFSLRPRKRCRHEQRRQIPLQRQPPRPLQKAAPIKERHTRGAGGESRDVGNSAGRYRLHFARSSRSVFGGRSQKTPR</sequence>
<dbReference type="GO" id="GO:0006355">
    <property type="term" value="P:regulation of DNA-templated transcription"/>
    <property type="evidence" value="ECO:0007669"/>
    <property type="project" value="InterPro"/>
</dbReference>
<dbReference type="EMBL" id="LT670818">
    <property type="protein sequence ID" value="SHG77900.1"/>
    <property type="molecule type" value="Genomic_DNA"/>
</dbReference>
<dbReference type="InterPro" id="IPR016032">
    <property type="entry name" value="Sig_transdc_resp-reg_C-effctor"/>
</dbReference>
<feature type="domain" description="OmpR/PhoB-type" evidence="4">
    <location>
        <begin position="44"/>
        <end position="143"/>
    </location>
</feature>
<keyword evidence="1 2" id="KW-0238">DNA-binding</keyword>
<dbReference type="Gene3D" id="1.10.10.10">
    <property type="entry name" value="Winged helix-like DNA-binding domain superfamily/Winged helix DNA-binding domain"/>
    <property type="match status" value="1"/>
</dbReference>